<dbReference type="SUPFAM" id="SSF56112">
    <property type="entry name" value="Protein kinase-like (PK-like)"/>
    <property type="match status" value="1"/>
</dbReference>
<evidence type="ECO:0000313" key="2">
    <source>
        <dbReference type="EMBL" id="RXF73439.1"/>
    </source>
</evidence>
<gene>
    <name evidence="2" type="ORF">EK403_09560</name>
</gene>
<organism evidence="2 3">
    <name type="scientific">Hansschlegelia zhihuaiae</name>
    <dbReference type="NCBI Taxonomy" id="405005"/>
    <lineage>
        <taxon>Bacteria</taxon>
        <taxon>Pseudomonadati</taxon>
        <taxon>Pseudomonadota</taxon>
        <taxon>Alphaproteobacteria</taxon>
        <taxon>Hyphomicrobiales</taxon>
        <taxon>Methylopilaceae</taxon>
        <taxon>Hansschlegelia</taxon>
    </lineage>
</organism>
<protein>
    <recommendedName>
        <fullName evidence="1">Aminoglycoside phosphotransferase domain-containing protein</fullName>
    </recommendedName>
</protein>
<proteinExistence type="predicted"/>
<dbReference type="RefSeq" id="WP_128777270.1">
    <property type="nucleotide sequence ID" value="NZ_RYFI01000008.1"/>
</dbReference>
<accession>A0A4Q0MJY5</accession>
<dbReference type="InterPro" id="IPR002575">
    <property type="entry name" value="Aminoglycoside_PTrfase"/>
</dbReference>
<dbReference type="OrthoDB" id="179763at2"/>
<evidence type="ECO:0000313" key="3">
    <source>
        <dbReference type="Proteomes" id="UP000289708"/>
    </source>
</evidence>
<dbReference type="Pfam" id="PF01636">
    <property type="entry name" value="APH"/>
    <property type="match status" value="1"/>
</dbReference>
<name>A0A4Q0MJY5_9HYPH</name>
<dbReference type="Gene3D" id="3.90.1200.10">
    <property type="match status" value="1"/>
</dbReference>
<reference evidence="2 3" key="1">
    <citation type="submission" date="2018-12" db="EMBL/GenBank/DDBJ databases">
        <title>bacterium Hansschlegelia zhihuaiae S113.</title>
        <authorList>
            <person name="He J."/>
        </authorList>
    </citation>
    <scope>NUCLEOTIDE SEQUENCE [LARGE SCALE GENOMIC DNA]</scope>
    <source>
        <strain evidence="2 3">S 113</strain>
    </source>
</reference>
<keyword evidence="3" id="KW-1185">Reference proteome</keyword>
<feature type="domain" description="Aminoglycoside phosphotransferase" evidence="1">
    <location>
        <begin position="178"/>
        <end position="313"/>
    </location>
</feature>
<sequence>MPGIHAFLRNATLRWRGAQPGPSLDRRPRLVADADRSEAALELGRIADRLRGEPEIKRGVESLVAASIGAPVKHLRSELVPSPRTDINGYVAASRVHTRHLLEVRRQIAGRWSRAMSGNRLWVFVKTGRGLTPAPPGLNDVASEDFCAPFCFGSFAAQDLAVEVSEHVGGERIPFRNLSPDLRTRLVRAVAGVNAVRSVDVPNRTRWIGVSPDWLEERCAENGRKSPEAWRSVRQRLARVDQARDDIKASIRGGRLRLFTHNDVSPGNVAFAPDDRVYVLDWEKATRSLPGADLRFLLELKNKDALLDAYLVRMSELGVALDRSRVARAIDVTEGFRRVRAGCANGNLKTVEAGLGLLETHLPR</sequence>
<evidence type="ECO:0000259" key="1">
    <source>
        <dbReference type="Pfam" id="PF01636"/>
    </source>
</evidence>
<dbReference type="EMBL" id="RYFI01000008">
    <property type="protein sequence ID" value="RXF73439.1"/>
    <property type="molecule type" value="Genomic_DNA"/>
</dbReference>
<dbReference type="InterPro" id="IPR011009">
    <property type="entry name" value="Kinase-like_dom_sf"/>
</dbReference>
<dbReference type="AlphaFoldDB" id="A0A4Q0MJY5"/>
<comment type="caution">
    <text evidence="2">The sequence shown here is derived from an EMBL/GenBank/DDBJ whole genome shotgun (WGS) entry which is preliminary data.</text>
</comment>
<dbReference type="Proteomes" id="UP000289708">
    <property type="component" value="Unassembled WGS sequence"/>
</dbReference>